<feature type="transmembrane region" description="Helical" evidence="12">
    <location>
        <begin position="63"/>
        <end position="81"/>
    </location>
</feature>
<keyword evidence="10 12" id="KW-0275">Fatty acid biosynthesis</keyword>
<keyword evidence="8 12" id="KW-0443">Lipid metabolism</keyword>
<evidence type="ECO:0000256" key="12">
    <source>
        <dbReference type="RuleBase" id="RU361115"/>
    </source>
</evidence>
<feature type="transmembrane region" description="Helical" evidence="12">
    <location>
        <begin position="33"/>
        <end position="51"/>
    </location>
</feature>
<sequence>MKTLRGLWESVSAYPHNFKSEHGRVFLDRYPDYPVYATIVFLLVVFHLPGYIERHRIRLPIRYLVAVWNLFFSLLSIYGTFHVTMQIPYLFRARTPHNAMCELPSADGRNDNVVSRRAAIVHAHRQQLMERGVVFKWVRTPAEIQRRDVALFYDGPGAFAITMFAYLKTPELLDTLFLVLQRKPVSFLHWYHHIVTAIYVWLSSYMPMPSGIFFCAMNYFVHSIMYFYYFLVMMGLRKSIRPFAPVITLLQVLQMFIGMYITVYTYFQYWLSPEYSNTLFFQFFDVVLRNAYYIYYSAKSVVTTGAMASQVPSYDMSDHFWGCDSDPTSMRMGMLMYGSYCVLFAVLFKELYLDKRVHKNSLVRVRASEEIKRAEAAKKVNSPFETTPVAAQSRCTAASITQRAEGMTASSTTAPSAPFCASSSSARSLRCSTPPSSSSRRSPSSFCTGITTQPSCCTAGTRTLRKYPAASCSPA</sequence>
<evidence type="ECO:0000313" key="14">
    <source>
        <dbReference type="EMBL" id="KAG5483180.1"/>
    </source>
</evidence>
<evidence type="ECO:0000256" key="5">
    <source>
        <dbReference type="ARBA" id="ARBA00022692"/>
    </source>
</evidence>
<dbReference type="GO" id="GO:0005789">
    <property type="term" value="C:endoplasmic reticulum membrane"/>
    <property type="evidence" value="ECO:0007669"/>
    <property type="project" value="TreeGrafter"/>
</dbReference>
<comment type="catalytic activity">
    <reaction evidence="12">
        <text>an acyl-CoA + malonyl-CoA + H(+) = a 3-oxoacyl-CoA + CO2 + CoA</text>
        <dbReference type="Rhea" id="RHEA:50252"/>
        <dbReference type="ChEBI" id="CHEBI:15378"/>
        <dbReference type="ChEBI" id="CHEBI:16526"/>
        <dbReference type="ChEBI" id="CHEBI:57287"/>
        <dbReference type="ChEBI" id="CHEBI:57384"/>
        <dbReference type="ChEBI" id="CHEBI:58342"/>
        <dbReference type="ChEBI" id="CHEBI:90726"/>
    </reaction>
    <physiologicalReaction direction="left-to-right" evidence="12">
        <dbReference type="Rhea" id="RHEA:50253"/>
    </physiologicalReaction>
</comment>
<evidence type="ECO:0000256" key="10">
    <source>
        <dbReference type="ARBA" id="ARBA00023160"/>
    </source>
</evidence>
<keyword evidence="15" id="KW-1185">Reference proteome</keyword>
<feature type="region of interest" description="Disordered" evidence="13">
    <location>
        <begin position="406"/>
        <end position="446"/>
    </location>
</feature>
<keyword evidence="9 12" id="KW-0472">Membrane</keyword>
<keyword evidence="4 12" id="KW-0808">Transferase</keyword>
<comment type="similarity">
    <text evidence="2 12">Belongs to the ELO family.</text>
</comment>
<protein>
    <recommendedName>
        <fullName evidence="11 12">Elongation of fatty acids protein</fullName>
        <ecNumber evidence="12">2.3.1.-</ecNumber>
    </recommendedName>
</protein>
<dbReference type="KEGG" id="lenr:94171968"/>
<proteinExistence type="inferred from homology"/>
<dbReference type="GO" id="GO:0034626">
    <property type="term" value="P:fatty acid elongation, polyunsaturated fatty acid"/>
    <property type="evidence" value="ECO:0007669"/>
    <property type="project" value="TreeGrafter"/>
</dbReference>
<dbReference type="InterPro" id="IPR030457">
    <property type="entry name" value="ELO_CS"/>
</dbReference>
<comment type="caution">
    <text evidence="14">The sequence shown here is derived from an EMBL/GenBank/DDBJ whole genome shotgun (WGS) entry which is preliminary data.</text>
</comment>
<evidence type="ECO:0000256" key="3">
    <source>
        <dbReference type="ARBA" id="ARBA00022516"/>
    </source>
</evidence>
<dbReference type="GO" id="GO:0019367">
    <property type="term" value="P:fatty acid elongation, saturated fatty acid"/>
    <property type="evidence" value="ECO:0007669"/>
    <property type="project" value="TreeGrafter"/>
</dbReference>
<feature type="transmembrane region" description="Helical" evidence="12">
    <location>
        <begin position="211"/>
        <end position="231"/>
    </location>
</feature>
<keyword evidence="5 12" id="KW-0812">Transmembrane</keyword>
<dbReference type="RefSeq" id="XP_067694535.1">
    <property type="nucleotide sequence ID" value="XM_067836458.1"/>
</dbReference>
<accession>A0A836HFH4</accession>
<feature type="compositionally biased region" description="Low complexity" evidence="13">
    <location>
        <begin position="408"/>
        <end position="445"/>
    </location>
</feature>
<keyword evidence="6 12" id="KW-0276">Fatty acid metabolism</keyword>
<dbReference type="InterPro" id="IPR002076">
    <property type="entry name" value="ELO_fam"/>
</dbReference>
<organism evidence="14 15">
    <name type="scientific">Leishmania enriettii</name>
    <dbReference type="NCBI Taxonomy" id="5663"/>
    <lineage>
        <taxon>Eukaryota</taxon>
        <taxon>Discoba</taxon>
        <taxon>Euglenozoa</taxon>
        <taxon>Kinetoplastea</taxon>
        <taxon>Metakinetoplastina</taxon>
        <taxon>Trypanosomatida</taxon>
        <taxon>Trypanosomatidae</taxon>
        <taxon>Leishmaniinae</taxon>
        <taxon>Leishmania</taxon>
    </lineage>
</organism>
<keyword evidence="7 12" id="KW-1133">Transmembrane helix</keyword>
<evidence type="ECO:0000256" key="1">
    <source>
        <dbReference type="ARBA" id="ARBA00004141"/>
    </source>
</evidence>
<evidence type="ECO:0000256" key="8">
    <source>
        <dbReference type="ARBA" id="ARBA00023098"/>
    </source>
</evidence>
<dbReference type="GeneID" id="94171968"/>
<dbReference type="Proteomes" id="UP000674179">
    <property type="component" value="Chromosome 14"/>
</dbReference>
<dbReference type="AlphaFoldDB" id="A0A836HFH4"/>
<dbReference type="EC" id="2.3.1.-" evidence="12"/>
<feature type="transmembrane region" description="Helical" evidence="12">
    <location>
        <begin position="334"/>
        <end position="352"/>
    </location>
</feature>
<evidence type="ECO:0000256" key="11">
    <source>
        <dbReference type="ARBA" id="ARBA00044291"/>
    </source>
</evidence>
<evidence type="ECO:0000256" key="9">
    <source>
        <dbReference type="ARBA" id="ARBA00023136"/>
    </source>
</evidence>
<evidence type="ECO:0000256" key="2">
    <source>
        <dbReference type="ARBA" id="ARBA00007263"/>
    </source>
</evidence>
<feature type="transmembrane region" description="Helical" evidence="12">
    <location>
        <begin position="188"/>
        <end position="205"/>
    </location>
</feature>
<dbReference type="GO" id="GO:0034625">
    <property type="term" value="P:fatty acid elongation, monounsaturated fatty acid"/>
    <property type="evidence" value="ECO:0007669"/>
    <property type="project" value="TreeGrafter"/>
</dbReference>
<dbReference type="GO" id="GO:0030148">
    <property type="term" value="P:sphingolipid biosynthetic process"/>
    <property type="evidence" value="ECO:0007669"/>
    <property type="project" value="TreeGrafter"/>
</dbReference>
<dbReference type="GO" id="GO:0042761">
    <property type="term" value="P:very long-chain fatty acid biosynthetic process"/>
    <property type="evidence" value="ECO:0007669"/>
    <property type="project" value="TreeGrafter"/>
</dbReference>
<evidence type="ECO:0000256" key="13">
    <source>
        <dbReference type="SAM" id="MobiDB-lite"/>
    </source>
</evidence>
<reference evidence="14 15" key="1">
    <citation type="submission" date="2021-02" db="EMBL/GenBank/DDBJ databases">
        <title>Leishmania (Mundinia) enrietti genome sequencing and assembly.</title>
        <authorList>
            <person name="Almutairi H."/>
            <person name="Gatherer D."/>
        </authorList>
    </citation>
    <scope>NUCLEOTIDE SEQUENCE [LARGE SCALE GENOMIC DNA]</scope>
    <source>
        <strain evidence="14">CUR178</strain>
    </source>
</reference>
<evidence type="ECO:0000256" key="7">
    <source>
        <dbReference type="ARBA" id="ARBA00022989"/>
    </source>
</evidence>
<dbReference type="PANTHER" id="PTHR11157:SF17">
    <property type="entry name" value="ELONGATION OF VERY LONG CHAIN FATTY ACIDS PROTEIN 6"/>
    <property type="match status" value="1"/>
</dbReference>
<evidence type="ECO:0000313" key="15">
    <source>
        <dbReference type="Proteomes" id="UP000674179"/>
    </source>
</evidence>
<name>A0A836HFH4_LEIEN</name>
<evidence type="ECO:0000256" key="6">
    <source>
        <dbReference type="ARBA" id="ARBA00022832"/>
    </source>
</evidence>
<dbReference type="Pfam" id="PF01151">
    <property type="entry name" value="ELO"/>
    <property type="match status" value="1"/>
</dbReference>
<dbReference type="EMBL" id="JAFHKP010000014">
    <property type="protein sequence ID" value="KAG5483180.1"/>
    <property type="molecule type" value="Genomic_DNA"/>
</dbReference>
<dbReference type="OrthoDB" id="434092at2759"/>
<evidence type="ECO:0000256" key="4">
    <source>
        <dbReference type="ARBA" id="ARBA00022679"/>
    </source>
</evidence>
<feature type="transmembrane region" description="Helical" evidence="12">
    <location>
        <begin position="243"/>
        <end position="267"/>
    </location>
</feature>
<dbReference type="GO" id="GO:0009922">
    <property type="term" value="F:fatty acid elongase activity"/>
    <property type="evidence" value="ECO:0007669"/>
    <property type="project" value="InterPro"/>
</dbReference>
<dbReference type="PROSITE" id="PS01188">
    <property type="entry name" value="ELO"/>
    <property type="match status" value="1"/>
</dbReference>
<dbReference type="PANTHER" id="PTHR11157">
    <property type="entry name" value="FATTY ACID ACYL TRANSFERASE-RELATED"/>
    <property type="match status" value="1"/>
</dbReference>
<gene>
    <name evidence="14" type="ORF">CUR178_04758</name>
</gene>
<comment type="subcellular location">
    <subcellularLocation>
        <location evidence="1">Membrane</location>
        <topology evidence="1">Multi-pass membrane protein</topology>
    </subcellularLocation>
</comment>
<keyword evidence="3 12" id="KW-0444">Lipid biosynthesis</keyword>